<dbReference type="AlphaFoldDB" id="A0A919RN17"/>
<comment type="similarity">
    <text evidence="1">Belongs to the EamA transporter family.</text>
</comment>
<comment type="caution">
    <text evidence="4">The sequence shown here is derived from an EMBL/GenBank/DDBJ whole genome shotgun (WGS) entry which is preliminary data.</text>
</comment>
<dbReference type="GO" id="GO:0016020">
    <property type="term" value="C:membrane"/>
    <property type="evidence" value="ECO:0007669"/>
    <property type="project" value="InterPro"/>
</dbReference>
<sequence>MWSTAGTAVGTSAGTSAGMAVGTVMGVETGAAAVPVAVLAAAVLHAVWNGLAHRVKDKLVVFTWINLACTGVAAVLVCFTPVPDAAAWPYIIASAVLQVIYQLLLLRSYQLGDFGQMYPIARGTSPLLVAVVSTTVLGQSLPAGDLAGVAVICLGLMGLTLADGVPSRAALPALAAALGTGVVIAAYSVVDGTGVRHAGTVAGYIAWLFLIHGPVLPLIAWSRRGRSFGAQLRPVWGRGLTGGFLSLLAYGLVVWAQSRGDLAAVAALRETSIVIAALIGAVVFRERLGRRRVAASATVLAGIVLLEAAGP</sequence>
<keyword evidence="2" id="KW-0812">Transmembrane</keyword>
<feature type="domain" description="EamA" evidence="3">
    <location>
        <begin position="173"/>
        <end position="306"/>
    </location>
</feature>
<dbReference type="EMBL" id="BOOW01000036">
    <property type="protein sequence ID" value="GII95459.1"/>
    <property type="molecule type" value="Genomic_DNA"/>
</dbReference>
<dbReference type="RefSeq" id="WP_307825802.1">
    <property type="nucleotide sequence ID" value="NZ_BOOW01000036.1"/>
</dbReference>
<evidence type="ECO:0000256" key="1">
    <source>
        <dbReference type="ARBA" id="ARBA00007362"/>
    </source>
</evidence>
<feature type="transmembrane region" description="Helical" evidence="2">
    <location>
        <begin position="143"/>
        <end position="162"/>
    </location>
</feature>
<proteinExistence type="inferred from homology"/>
<accession>A0A919RN17</accession>
<dbReference type="InterPro" id="IPR037185">
    <property type="entry name" value="EmrE-like"/>
</dbReference>
<feature type="transmembrane region" description="Helical" evidence="2">
    <location>
        <begin position="60"/>
        <end position="82"/>
    </location>
</feature>
<feature type="transmembrane region" description="Helical" evidence="2">
    <location>
        <begin position="169"/>
        <end position="189"/>
    </location>
</feature>
<keyword evidence="5" id="KW-1185">Reference proteome</keyword>
<feature type="transmembrane region" description="Helical" evidence="2">
    <location>
        <begin position="201"/>
        <end position="223"/>
    </location>
</feature>
<evidence type="ECO:0000313" key="5">
    <source>
        <dbReference type="Proteomes" id="UP000606172"/>
    </source>
</evidence>
<gene>
    <name evidence="4" type="ORF">Ssi02_56900</name>
</gene>
<dbReference type="InterPro" id="IPR000620">
    <property type="entry name" value="EamA_dom"/>
</dbReference>
<evidence type="ECO:0000259" key="3">
    <source>
        <dbReference type="Pfam" id="PF00892"/>
    </source>
</evidence>
<dbReference type="Proteomes" id="UP000606172">
    <property type="component" value="Unassembled WGS sequence"/>
</dbReference>
<feature type="transmembrane region" description="Helical" evidence="2">
    <location>
        <begin position="88"/>
        <end position="106"/>
    </location>
</feature>
<dbReference type="Gene3D" id="1.10.3730.20">
    <property type="match status" value="2"/>
</dbReference>
<keyword evidence="2" id="KW-1133">Transmembrane helix</keyword>
<evidence type="ECO:0000256" key="2">
    <source>
        <dbReference type="SAM" id="Phobius"/>
    </source>
</evidence>
<feature type="transmembrane region" description="Helical" evidence="2">
    <location>
        <begin position="262"/>
        <end position="284"/>
    </location>
</feature>
<feature type="transmembrane region" description="Helical" evidence="2">
    <location>
        <begin position="235"/>
        <end position="256"/>
    </location>
</feature>
<keyword evidence="2" id="KW-0472">Membrane</keyword>
<name>A0A919RN17_9ACTN</name>
<dbReference type="Pfam" id="PF00892">
    <property type="entry name" value="EamA"/>
    <property type="match status" value="1"/>
</dbReference>
<reference evidence="4" key="1">
    <citation type="submission" date="2021-01" db="EMBL/GenBank/DDBJ databases">
        <title>Whole genome shotgun sequence of Sinosporangium siamense NBRC 109515.</title>
        <authorList>
            <person name="Komaki H."/>
            <person name="Tamura T."/>
        </authorList>
    </citation>
    <scope>NUCLEOTIDE SEQUENCE</scope>
    <source>
        <strain evidence="4">NBRC 109515</strain>
    </source>
</reference>
<evidence type="ECO:0000313" key="4">
    <source>
        <dbReference type="EMBL" id="GII95459.1"/>
    </source>
</evidence>
<feature type="transmembrane region" description="Helical" evidence="2">
    <location>
        <begin position="118"/>
        <end position="137"/>
    </location>
</feature>
<protein>
    <submittedName>
        <fullName evidence="4">Membrane protein</fullName>
    </submittedName>
</protein>
<dbReference type="SUPFAM" id="SSF103481">
    <property type="entry name" value="Multidrug resistance efflux transporter EmrE"/>
    <property type="match status" value="2"/>
</dbReference>
<feature type="transmembrane region" description="Helical" evidence="2">
    <location>
        <begin position="30"/>
        <end position="48"/>
    </location>
</feature>
<organism evidence="4 5">
    <name type="scientific">Sinosporangium siamense</name>
    <dbReference type="NCBI Taxonomy" id="1367973"/>
    <lineage>
        <taxon>Bacteria</taxon>
        <taxon>Bacillati</taxon>
        <taxon>Actinomycetota</taxon>
        <taxon>Actinomycetes</taxon>
        <taxon>Streptosporangiales</taxon>
        <taxon>Streptosporangiaceae</taxon>
        <taxon>Sinosporangium</taxon>
    </lineage>
</organism>